<accession>A0AAV3QGR2</accession>
<dbReference type="EMBL" id="BAABME010021075">
    <property type="protein sequence ID" value="GAA0162302.1"/>
    <property type="molecule type" value="Genomic_DNA"/>
</dbReference>
<organism evidence="1 2">
    <name type="scientific">Lithospermum erythrorhizon</name>
    <name type="common">Purple gromwell</name>
    <name type="synonym">Lithospermum officinale var. erythrorhizon</name>
    <dbReference type="NCBI Taxonomy" id="34254"/>
    <lineage>
        <taxon>Eukaryota</taxon>
        <taxon>Viridiplantae</taxon>
        <taxon>Streptophyta</taxon>
        <taxon>Embryophyta</taxon>
        <taxon>Tracheophyta</taxon>
        <taxon>Spermatophyta</taxon>
        <taxon>Magnoliopsida</taxon>
        <taxon>eudicotyledons</taxon>
        <taxon>Gunneridae</taxon>
        <taxon>Pentapetalae</taxon>
        <taxon>asterids</taxon>
        <taxon>lamiids</taxon>
        <taxon>Boraginales</taxon>
        <taxon>Boraginaceae</taxon>
        <taxon>Boraginoideae</taxon>
        <taxon>Lithospermeae</taxon>
        <taxon>Lithospermum</taxon>
    </lineage>
</organism>
<comment type="caution">
    <text evidence="1">The sequence shown here is derived from an EMBL/GenBank/DDBJ whole genome shotgun (WGS) entry which is preliminary data.</text>
</comment>
<dbReference type="PANTHER" id="PTHR48475">
    <property type="entry name" value="RIBONUCLEASE H"/>
    <property type="match status" value="1"/>
</dbReference>
<gene>
    <name evidence="1" type="ORF">LIER_39389</name>
</gene>
<protein>
    <submittedName>
        <fullName evidence="1">Uncharacterized protein</fullName>
    </submittedName>
</protein>
<keyword evidence="2" id="KW-1185">Reference proteome</keyword>
<dbReference type="PANTHER" id="PTHR48475:SF1">
    <property type="entry name" value="RNASE H TYPE-1 DOMAIN-CONTAINING PROTEIN"/>
    <property type="match status" value="1"/>
</dbReference>
<evidence type="ECO:0000313" key="2">
    <source>
        <dbReference type="Proteomes" id="UP001454036"/>
    </source>
</evidence>
<sequence>MSKPVLSDRLERWYLQIQQFQIIYVTQKFVKGQVLAAFLANHHIPAECELSDKLPNDDVIAIEILPPWKMYFDCAACRDGAGAGAGVIHIHSL</sequence>
<reference evidence="1 2" key="1">
    <citation type="submission" date="2024-01" db="EMBL/GenBank/DDBJ databases">
        <title>The complete chloroplast genome sequence of Lithospermum erythrorhizon: insights into the phylogenetic relationship among Boraginaceae species and the maternal lineages of purple gromwells.</title>
        <authorList>
            <person name="Okada T."/>
            <person name="Watanabe K."/>
        </authorList>
    </citation>
    <scope>NUCLEOTIDE SEQUENCE [LARGE SCALE GENOMIC DNA]</scope>
</reference>
<proteinExistence type="predicted"/>
<dbReference type="Proteomes" id="UP001454036">
    <property type="component" value="Unassembled WGS sequence"/>
</dbReference>
<evidence type="ECO:0000313" key="1">
    <source>
        <dbReference type="EMBL" id="GAA0162302.1"/>
    </source>
</evidence>
<dbReference type="AlphaFoldDB" id="A0AAV3QGR2"/>
<name>A0AAV3QGR2_LITER</name>